<comment type="caution">
    <text evidence="8">The sequence shown here is derived from an EMBL/GenBank/DDBJ whole genome shotgun (WGS) entry which is preliminary data.</text>
</comment>
<evidence type="ECO:0000259" key="7">
    <source>
        <dbReference type="PROSITE" id="PS50850"/>
    </source>
</evidence>
<dbReference type="Gene3D" id="1.20.1250.20">
    <property type="entry name" value="MFS general substrate transporter like domains"/>
    <property type="match status" value="1"/>
</dbReference>
<evidence type="ECO:0000313" key="9">
    <source>
        <dbReference type="Proteomes" id="UP001642464"/>
    </source>
</evidence>
<accession>A0ABP0HLK1</accession>
<evidence type="ECO:0000256" key="4">
    <source>
        <dbReference type="ARBA" id="ARBA00022989"/>
    </source>
</evidence>
<dbReference type="EMBL" id="CAXAMM010001159">
    <property type="protein sequence ID" value="CAK8990787.1"/>
    <property type="molecule type" value="Genomic_DNA"/>
</dbReference>
<name>A0ABP0HLK1_9DINO</name>
<gene>
    <name evidence="8" type="ORF">SCF082_LOCUS2383</name>
</gene>
<organism evidence="8 9">
    <name type="scientific">Durusdinium trenchii</name>
    <dbReference type="NCBI Taxonomy" id="1381693"/>
    <lineage>
        <taxon>Eukaryota</taxon>
        <taxon>Sar</taxon>
        <taxon>Alveolata</taxon>
        <taxon>Dinophyceae</taxon>
        <taxon>Suessiales</taxon>
        <taxon>Symbiodiniaceae</taxon>
        <taxon>Durusdinium</taxon>
    </lineage>
</organism>
<feature type="domain" description="Major facilitator superfamily (MFS) profile" evidence="7">
    <location>
        <begin position="1"/>
        <end position="181"/>
    </location>
</feature>
<keyword evidence="5 6" id="KW-0472">Membrane</keyword>
<evidence type="ECO:0000256" key="6">
    <source>
        <dbReference type="SAM" id="Phobius"/>
    </source>
</evidence>
<keyword evidence="3 6" id="KW-0812">Transmembrane</keyword>
<dbReference type="Proteomes" id="UP001642464">
    <property type="component" value="Unassembled WGS sequence"/>
</dbReference>
<comment type="subcellular location">
    <subcellularLocation>
        <location evidence="1">Membrane</location>
        <topology evidence="1">Multi-pass membrane protein</topology>
    </subcellularLocation>
</comment>
<keyword evidence="9" id="KW-1185">Reference proteome</keyword>
<evidence type="ECO:0000256" key="3">
    <source>
        <dbReference type="ARBA" id="ARBA00022692"/>
    </source>
</evidence>
<evidence type="ECO:0000256" key="1">
    <source>
        <dbReference type="ARBA" id="ARBA00004141"/>
    </source>
</evidence>
<dbReference type="InterPro" id="IPR011701">
    <property type="entry name" value="MFS"/>
</dbReference>
<dbReference type="PROSITE" id="PS50850">
    <property type="entry name" value="MFS"/>
    <property type="match status" value="1"/>
</dbReference>
<dbReference type="InterPro" id="IPR036259">
    <property type="entry name" value="MFS_trans_sf"/>
</dbReference>
<evidence type="ECO:0000256" key="5">
    <source>
        <dbReference type="ARBA" id="ARBA00023136"/>
    </source>
</evidence>
<sequence length="181" mass="19410">MLDLDEITEDIGLGRFQLLQQLLVSGVRLADGAEILISSAVLSILQQDWELSPALKGGMMSVIFIGVFFGNLIGGPAADTYGRRVSVLMAYFGLVICGFSSAASTGPTSMLLARFFFGLCYGFGMGPSLTLQAQGHTSTTTCASERLHIPKQLRRTSAGGDLSKSMAWAHGERQQFLLHFG</sequence>
<protein>
    <submittedName>
        <fullName evidence="8">Gallate transporter (Gallate permease)</fullName>
    </submittedName>
</protein>
<dbReference type="InterPro" id="IPR020846">
    <property type="entry name" value="MFS_dom"/>
</dbReference>
<dbReference type="PANTHER" id="PTHR23511">
    <property type="entry name" value="SYNAPTIC VESICLE GLYCOPROTEIN 2"/>
    <property type="match status" value="1"/>
</dbReference>
<reference evidence="8 9" key="1">
    <citation type="submission" date="2024-02" db="EMBL/GenBank/DDBJ databases">
        <authorList>
            <person name="Chen Y."/>
            <person name="Shah S."/>
            <person name="Dougan E. K."/>
            <person name="Thang M."/>
            <person name="Chan C."/>
        </authorList>
    </citation>
    <scope>NUCLEOTIDE SEQUENCE [LARGE SCALE GENOMIC DNA]</scope>
</reference>
<feature type="transmembrane region" description="Helical" evidence="6">
    <location>
        <begin position="54"/>
        <end position="73"/>
    </location>
</feature>
<keyword evidence="2" id="KW-0813">Transport</keyword>
<dbReference type="PANTHER" id="PTHR23511:SF5">
    <property type="entry name" value="MAJOR FACILITATOR-TYPE TRANSPORTER HXNZ-RELATED"/>
    <property type="match status" value="1"/>
</dbReference>
<proteinExistence type="predicted"/>
<evidence type="ECO:0000313" key="8">
    <source>
        <dbReference type="EMBL" id="CAK8990787.1"/>
    </source>
</evidence>
<evidence type="ECO:0000256" key="2">
    <source>
        <dbReference type="ARBA" id="ARBA00022448"/>
    </source>
</evidence>
<feature type="transmembrane region" description="Helical" evidence="6">
    <location>
        <begin position="85"/>
        <end position="105"/>
    </location>
</feature>
<dbReference type="SUPFAM" id="SSF103473">
    <property type="entry name" value="MFS general substrate transporter"/>
    <property type="match status" value="1"/>
</dbReference>
<keyword evidence="4 6" id="KW-1133">Transmembrane helix</keyword>
<dbReference type="Pfam" id="PF07690">
    <property type="entry name" value="MFS_1"/>
    <property type="match status" value="1"/>
</dbReference>